<comment type="caution">
    <text evidence="3">The sequence shown here is derived from an EMBL/GenBank/DDBJ whole genome shotgun (WGS) entry which is preliminary data.</text>
</comment>
<dbReference type="AlphaFoldDB" id="A0AAD8IJ51"/>
<dbReference type="Proteomes" id="UP001237642">
    <property type="component" value="Unassembled WGS sequence"/>
</dbReference>
<name>A0AAD8IJ51_9APIA</name>
<evidence type="ECO:0000313" key="3">
    <source>
        <dbReference type="EMBL" id="KAK1385919.1"/>
    </source>
</evidence>
<dbReference type="InterPro" id="IPR057192">
    <property type="entry name" value="DUF7870"/>
</dbReference>
<keyword evidence="1" id="KW-0812">Transmembrane</keyword>
<sequence>MDLARGVRAKKNKMNVKDLGDVGGNYDGYVIINLPDSVVLRVVSRSLLLAIFVITLPLIGYISGRLAGENVVDVTGFKYFPEIFQDLVYEGLVKMGDKGLILSSGVGHPAKNLQFLYSNEVELVVESDLNGKSSFQDESFDIVFSSSLEGSKKLTDRILRAGGIVVMELGNGPAYEFQRDPNYKVVYLRRLDVTVLAMRKADHVNQAQYSGVTRKLFEAKKDALRGLEDVWLEPPRRALAESNKLRTDYRFLPDLMGDSLENYPRRVFITDEKTQSVEWFKQNYPTRNQDFQIYNLDMEMNYEETVAKGSVKNEVPFTSGVSNWMANNVKKEDYVVMKAEAEMVEEMMSKKMISLVDELFLECRNQWQDGSKSKRAYWQCLALYGKLRDEGIAVHQWLN</sequence>
<dbReference type="Pfam" id="PF25276">
    <property type="entry name" value="DUF7870"/>
    <property type="match status" value="1"/>
</dbReference>
<feature type="domain" description="DUF7870" evidence="2">
    <location>
        <begin position="224"/>
        <end position="397"/>
    </location>
</feature>
<reference evidence="3" key="2">
    <citation type="submission" date="2023-05" db="EMBL/GenBank/DDBJ databases">
        <authorList>
            <person name="Schelkunov M.I."/>
        </authorList>
    </citation>
    <scope>NUCLEOTIDE SEQUENCE</scope>
    <source>
        <strain evidence="3">Hsosn_3</strain>
        <tissue evidence="3">Leaf</tissue>
    </source>
</reference>
<feature type="transmembrane region" description="Helical" evidence="1">
    <location>
        <begin position="47"/>
        <end position="64"/>
    </location>
</feature>
<keyword evidence="4" id="KW-1185">Reference proteome</keyword>
<evidence type="ECO:0000259" key="2">
    <source>
        <dbReference type="Pfam" id="PF25276"/>
    </source>
</evidence>
<evidence type="ECO:0000313" key="4">
    <source>
        <dbReference type="Proteomes" id="UP001237642"/>
    </source>
</evidence>
<dbReference type="PANTHER" id="PTHR33597">
    <property type="entry name" value="OS02G0760400 PROTEIN"/>
    <property type="match status" value="1"/>
</dbReference>
<proteinExistence type="predicted"/>
<protein>
    <submittedName>
        <fullName evidence="3">Peptide upstream ORF protein</fullName>
    </submittedName>
</protein>
<dbReference type="EMBL" id="JAUIZM010000005">
    <property type="protein sequence ID" value="KAK1385919.1"/>
    <property type="molecule type" value="Genomic_DNA"/>
</dbReference>
<gene>
    <name evidence="3" type="ORF">POM88_023654</name>
</gene>
<organism evidence="3 4">
    <name type="scientific">Heracleum sosnowskyi</name>
    <dbReference type="NCBI Taxonomy" id="360622"/>
    <lineage>
        <taxon>Eukaryota</taxon>
        <taxon>Viridiplantae</taxon>
        <taxon>Streptophyta</taxon>
        <taxon>Embryophyta</taxon>
        <taxon>Tracheophyta</taxon>
        <taxon>Spermatophyta</taxon>
        <taxon>Magnoliopsida</taxon>
        <taxon>eudicotyledons</taxon>
        <taxon>Gunneridae</taxon>
        <taxon>Pentapetalae</taxon>
        <taxon>asterids</taxon>
        <taxon>campanulids</taxon>
        <taxon>Apiales</taxon>
        <taxon>Apiaceae</taxon>
        <taxon>Apioideae</taxon>
        <taxon>apioid superclade</taxon>
        <taxon>Tordylieae</taxon>
        <taxon>Tordyliinae</taxon>
        <taxon>Heracleum</taxon>
    </lineage>
</organism>
<reference evidence="3" key="1">
    <citation type="submission" date="2023-02" db="EMBL/GenBank/DDBJ databases">
        <title>Genome of toxic invasive species Heracleum sosnowskyi carries increased number of genes despite the absence of recent whole-genome duplications.</title>
        <authorList>
            <person name="Schelkunov M."/>
            <person name="Shtratnikova V."/>
            <person name="Makarenko M."/>
            <person name="Klepikova A."/>
            <person name="Omelchenko D."/>
            <person name="Novikova G."/>
            <person name="Obukhova E."/>
            <person name="Bogdanov V."/>
            <person name="Penin A."/>
            <person name="Logacheva M."/>
        </authorList>
    </citation>
    <scope>NUCLEOTIDE SEQUENCE</scope>
    <source>
        <strain evidence="3">Hsosn_3</strain>
        <tissue evidence="3">Leaf</tissue>
    </source>
</reference>
<evidence type="ECO:0000256" key="1">
    <source>
        <dbReference type="SAM" id="Phobius"/>
    </source>
</evidence>
<keyword evidence="1" id="KW-1133">Transmembrane helix</keyword>
<dbReference type="PANTHER" id="PTHR33597:SF11">
    <property type="entry name" value="OS07G0620600 PROTEIN"/>
    <property type="match status" value="1"/>
</dbReference>
<keyword evidence="1" id="KW-0472">Membrane</keyword>
<accession>A0AAD8IJ51</accession>